<sequence>MAVEEVFHTLDEFDTEFPADSVEWCPAEPFRDVLVCGTYKLMEKKEGAQDERCKRTGRIYLLRLADGGKLQVLQRIDTSGVLDVKWTHIADTENNRILLAVANSNGYLQIYELKKRESKTELQLIAEERISEDNEDVMALSLDWTGSIPVLCNRKHTSGVTSIRSNAVKPFMLATGSYDEILRLWDNRNLKQPMSETNLKGGIWRLKWDPFTHQYLFAACMYEGFKIVNCDYDMSIIGHYNKHCGIAYGCDWSFLKKEDVSHLKIPIGETLLIVFTS</sequence>
<protein>
    <recommendedName>
        <fullName evidence="6">methylated diphthine methylhydrolase</fullName>
        <ecNumber evidence="6">3.1.1.97</ecNumber>
    </recommendedName>
</protein>
<dbReference type="InterPro" id="IPR015943">
    <property type="entry name" value="WD40/YVTN_repeat-like_dom_sf"/>
</dbReference>
<dbReference type="EC" id="3.1.1.97" evidence="6"/>
<comment type="catalytic activity">
    <reaction evidence="7">
        <text>diphthine methyl ester-[translation elongation factor 2] + H2O = diphthine-[translation elongation factor 2] + methanol + H(+)</text>
        <dbReference type="Rhea" id="RHEA:42656"/>
        <dbReference type="Rhea" id="RHEA-COMP:10172"/>
        <dbReference type="Rhea" id="RHEA-COMP:10173"/>
        <dbReference type="ChEBI" id="CHEBI:15377"/>
        <dbReference type="ChEBI" id="CHEBI:15378"/>
        <dbReference type="ChEBI" id="CHEBI:17790"/>
        <dbReference type="ChEBI" id="CHEBI:79005"/>
        <dbReference type="ChEBI" id="CHEBI:82696"/>
        <dbReference type="EC" id="3.1.1.97"/>
    </reaction>
</comment>
<dbReference type="AlphaFoldDB" id="A0A0J7K6K5"/>
<gene>
    <name evidence="9" type="ORF">RF55_15052</name>
</gene>
<evidence type="ECO:0000313" key="10">
    <source>
        <dbReference type="Proteomes" id="UP000036403"/>
    </source>
</evidence>
<name>A0A0J7K6K5_LASNI</name>
<dbReference type="InterPro" id="IPR001680">
    <property type="entry name" value="WD40_rpt"/>
</dbReference>
<evidence type="ECO:0000256" key="3">
    <source>
        <dbReference type="ARBA" id="ARBA00022737"/>
    </source>
</evidence>
<evidence type="ECO:0000256" key="2">
    <source>
        <dbReference type="ARBA" id="ARBA00022574"/>
    </source>
</evidence>
<dbReference type="Gene3D" id="2.130.10.10">
    <property type="entry name" value="YVTN repeat-like/Quinoprotein amine dehydrogenase"/>
    <property type="match status" value="1"/>
</dbReference>
<feature type="repeat" description="WD" evidence="8">
    <location>
        <begin position="153"/>
        <end position="195"/>
    </location>
</feature>
<accession>A0A0J7K6K5</accession>
<dbReference type="PaxDb" id="67767-A0A0J7K6K5"/>
<evidence type="ECO:0000256" key="5">
    <source>
        <dbReference type="ARBA" id="ARBA00038092"/>
    </source>
</evidence>
<evidence type="ECO:0000256" key="1">
    <source>
        <dbReference type="ARBA" id="ARBA00005156"/>
    </source>
</evidence>
<proteinExistence type="inferred from homology"/>
<evidence type="ECO:0000256" key="6">
    <source>
        <dbReference type="ARBA" id="ARBA00039131"/>
    </source>
</evidence>
<comment type="pathway">
    <text evidence="1">Protein modification; peptidyl-diphthamide biosynthesis.</text>
</comment>
<keyword evidence="3" id="KW-0677">Repeat</keyword>
<dbReference type="SMART" id="SM00320">
    <property type="entry name" value="WD40"/>
    <property type="match status" value="2"/>
</dbReference>
<dbReference type="Proteomes" id="UP000036403">
    <property type="component" value="Unassembled WGS sequence"/>
</dbReference>
<dbReference type="GO" id="GO:0061685">
    <property type="term" value="F:diphthine methylesterase activity"/>
    <property type="evidence" value="ECO:0007669"/>
    <property type="project" value="UniProtKB-EC"/>
</dbReference>
<evidence type="ECO:0000256" key="4">
    <source>
        <dbReference type="ARBA" id="ARBA00022801"/>
    </source>
</evidence>
<dbReference type="InterPro" id="IPR036322">
    <property type="entry name" value="WD40_repeat_dom_sf"/>
</dbReference>
<organism evidence="9 10">
    <name type="scientific">Lasius niger</name>
    <name type="common">Black garden ant</name>
    <dbReference type="NCBI Taxonomy" id="67767"/>
    <lineage>
        <taxon>Eukaryota</taxon>
        <taxon>Metazoa</taxon>
        <taxon>Ecdysozoa</taxon>
        <taxon>Arthropoda</taxon>
        <taxon>Hexapoda</taxon>
        <taxon>Insecta</taxon>
        <taxon>Pterygota</taxon>
        <taxon>Neoptera</taxon>
        <taxon>Endopterygota</taxon>
        <taxon>Hymenoptera</taxon>
        <taxon>Apocrita</taxon>
        <taxon>Aculeata</taxon>
        <taxon>Formicoidea</taxon>
        <taxon>Formicidae</taxon>
        <taxon>Formicinae</taxon>
        <taxon>Lasius</taxon>
        <taxon>Lasius</taxon>
    </lineage>
</organism>
<dbReference type="EMBL" id="LBMM01012649">
    <property type="protein sequence ID" value="KMQ86078.1"/>
    <property type="molecule type" value="Genomic_DNA"/>
</dbReference>
<dbReference type="PANTHER" id="PTHR46042">
    <property type="entry name" value="DIPHTHINE METHYLTRANSFERASE"/>
    <property type="match status" value="1"/>
</dbReference>
<dbReference type="SUPFAM" id="SSF50978">
    <property type="entry name" value="WD40 repeat-like"/>
    <property type="match status" value="1"/>
</dbReference>
<keyword evidence="4" id="KW-0378">Hydrolase</keyword>
<dbReference type="OrthoDB" id="1930760at2759"/>
<keyword evidence="2 8" id="KW-0853">WD repeat</keyword>
<evidence type="ECO:0000256" key="7">
    <source>
        <dbReference type="ARBA" id="ARBA00047551"/>
    </source>
</evidence>
<dbReference type="GO" id="GO:0005737">
    <property type="term" value="C:cytoplasm"/>
    <property type="evidence" value="ECO:0007669"/>
    <property type="project" value="TreeGrafter"/>
</dbReference>
<dbReference type="STRING" id="67767.A0A0J7K6K5"/>
<comment type="caution">
    <text evidence="9">The sequence shown here is derived from an EMBL/GenBank/DDBJ whole genome shotgun (WGS) entry which is preliminary data.</text>
</comment>
<reference evidence="9 10" key="1">
    <citation type="submission" date="2015-04" db="EMBL/GenBank/DDBJ databases">
        <title>Lasius niger genome sequencing.</title>
        <authorList>
            <person name="Konorov E.A."/>
            <person name="Nikitin M.A."/>
            <person name="Kirill M.V."/>
            <person name="Chang P."/>
        </authorList>
    </citation>
    <scope>NUCLEOTIDE SEQUENCE [LARGE SCALE GENOMIC DNA]</scope>
    <source>
        <tissue evidence="9">Whole</tissue>
    </source>
</reference>
<dbReference type="InterPro" id="IPR052415">
    <property type="entry name" value="Diphthine_MTase"/>
</dbReference>
<evidence type="ECO:0000313" key="9">
    <source>
        <dbReference type="EMBL" id="KMQ86078.1"/>
    </source>
</evidence>
<dbReference type="PROSITE" id="PS50082">
    <property type="entry name" value="WD_REPEATS_2"/>
    <property type="match status" value="1"/>
</dbReference>
<comment type="similarity">
    <text evidence="5">Belongs to the DPH7 family.</text>
</comment>
<keyword evidence="10" id="KW-1185">Reference proteome</keyword>
<evidence type="ECO:0000256" key="8">
    <source>
        <dbReference type="PROSITE-ProRule" id="PRU00221"/>
    </source>
</evidence>
<dbReference type="PANTHER" id="PTHR46042:SF1">
    <property type="entry name" value="DIPHTHINE METHYLTRANSFERASE"/>
    <property type="match status" value="1"/>
</dbReference>
<dbReference type="GO" id="GO:0017183">
    <property type="term" value="P:protein histidyl modification to diphthamide"/>
    <property type="evidence" value="ECO:0007669"/>
    <property type="project" value="TreeGrafter"/>
</dbReference>